<evidence type="ECO:0000313" key="3">
    <source>
        <dbReference type="Proteomes" id="UP000007882"/>
    </source>
</evidence>
<sequence>MAVSGEGKRLKKQYLEQERQRERAKIALTDEELEALLDHLDDRLGAEVCDHSHRIAREWLAGHGKDERVLAGFEELGGYCDCEILANVDLDRFEG</sequence>
<dbReference type="EMBL" id="AP012319">
    <property type="protein sequence ID" value="BAL87630.1"/>
    <property type="molecule type" value="Genomic_DNA"/>
</dbReference>
<reference evidence="2 3" key="1">
    <citation type="submission" date="2012-02" db="EMBL/GenBank/DDBJ databases">
        <title>Complete genome sequence of Actinoplanes missouriensis 431 (= NBRC 102363).</title>
        <authorList>
            <person name="Ohnishi Y."/>
            <person name="Ishikawa J."/>
            <person name="Sekine M."/>
            <person name="Hosoyama A."/>
            <person name="Harada T."/>
            <person name="Narita H."/>
            <person name="Hata T."/>
            <person name="Konno Y."/>
            <person name="Tutikane K."/>
            <person name="Fujita N."/>
            <person name="Horinouchi S."/>
            <person name="Hayakawa M."/>
        </authorList>
    </citation>
    <scope>NUCLEOTIDE SEQUENCE [LARGE SCALE GENOMIC DNA]</scope>
    <source>
        <strain evidence="3">ATCC 14538 / DSM 43046 / CBS 188.64 / JCM 3121 / NBRC 102363 / NCIMB 12654 / NRRL B-3342 / UNCC 431</strain>
    </source>
</reference>
<keyword evidence="1" id="KW-0175">Coiled coil</keyword>
<dbReference type="STRING" id="512565.AMIS_24100"/>
<evidence type="ECO:0000313" key="2">
    <source>
        <dbReference type="EMBL" id="BAL87630.1"/>
    </source>
</evidence>
<dbReference type="KEGG" id="ams:AMIS_24100"/>
<dbReference type="InterPro" id="IPR024248">
    <property type="entry name" value="DUF2695"/>
</dbReference>
<name>I0H3P3_ACTM4</name>
<gene>
    <name evidence="2" type="ordered locus">AMIS_24100</name>
</gene>
<evidence type="ECO:0000256" key="1">
    <source>
        <dbReference type="SAM" id="Coils"/>
    </source>
</evidence>
<feature type="coiled-coil region" evidence="1">
    <location>
        <begin position="7"/>
        <end position="34"/>
    </location>
</feature>
<dbReference type="AlphaFoldDB" id="I0H3P3"/>
<dbReference type="HOGENOM" id="CLU_180056_0_0_11"/>
<dbReference type="Pfam" id="PF10905">
    <property type="entry name" value="DUF2695"/>
    <property type="match status" value="1"/>
</dbReference>
<keyword evidence="3" id="KW-1185">Reference proteome</keyword>
<dbReference type="PATRIC" id="fig|512565.3.peg.2409"/>
<dbReference type="RefSeq" id="WP_014442525.1">
    <property type="nucleotide sequence ID" value="NC_017093.1"/>
</dbReference>
<accession>I0H3P3</accession>
<dbReference type="OrthoDB" id="95751at2"/>
<dbReference type="Proteomes" id="UP000007882">
    <property type="component" value="Chromosome"/>
</dbReference>
<protein>
    <recommendedName>
        <fullName evidence="4">DUF2695 domain-containing protein</fullName>
    </recommendedName>
</protein>
<evidence type="ECO:0008006" key="4">
    <source>
        <dbReference type="Google" id="ProtNLM"/>
    </source>
</evidence>
<proteinExistence type="predicted"/>
<dbReference type="eggNOG" id="ENOG5031VJF">
    <property type="taxonomic scope" value="Bacteria"/>
</dbReference>
<organism evidence="2 3">
    <name type="scientific">Actinoplanes missouriensis (strain ATCC 14538 / DSM 43046 / CBS 188.64 / JCM 3121 / NBRC 102363 / NCIMB 12654 / NRRL B-3342 / UNCC 431)</name>
    <dbReference type="NCBI Taxonomy" id="512565"/>
    <lineage>
        <taxon>Bacteria</taxon>
        <taxon>Bacillati</taxon>
        <taxon>Actinomycetota</taxon>
        <taxon>Actinomycetes</taxon>
        <taxon>Micromonosporales</taxon>
        <taxon>Micromonosporaceae</taxon>
        <taxon>Actinoplanes</taxon>
    </lineage>
</organism>